<gene>
    <name evidence="2" type="ORF">GSI_15599</name>
</gene>
<feature type="compositionally biased region" description="Polar residues" evidence="1">
    <location>
        <begin position="135"/>
        <end position="166"/>
    </location>
</feature>
<feature type="compositionally biased region" description="Acidic residues" evidence="1">
    <location>
        <begin position="183"/>
        <end position="193"/>
    </location>
</feature>
<comment type="caution">
    <text evidence="2">The sequence shown here is derived from an EMBL/GenBank/DDBJ whole genome shotgun (WGS) entry which is preliminary data.</text>
</comment>
<reference evidence="2 3" key="1">
    <citation type="journal article" date="2015" name="Sci. Rep.">
        <title>Chromosome-level genome map provides insights into diverse defense mechanisms in the medicinal fungus Ganoderma sinense.</title>
        <authorList>
            <person name="Zhu Y."/>
            <person name="Xu J."/>
            <person name="Sun C."/>
            <person name="Zhou S."/>
            <person name="Xu H."/>
            <person name="Nelson D.R."/>
            <person name="Qian J."/>
            <person name="Song J."/>
            <person name="Luo H."/>
            <person name="Xiang L."/>
            <person name="Li Y."/>
            <person name="Xu Z."/>
            <person name="Ji A."/>
            <person name="Wang L."/>
            <person name="Lu S."/>
            <person name="Hayward A."/>
            <person name="Sun W."/>
            <person name="Li X."/>
            <person name="Schwartz D.C."/>
            <person name="Wang Y."/>
            <person name="Chen S."/>
        </authorList>
    </citation>
    <scope>NUCLEOTIDE SEQUENCE [LARGE SCALE GENOMIC DNA]</scope>
    <source>
        <strain evidence="2 3">ZZ0214-1</strain>
    </source>
</reference>
<protein>
    <submittedName>
        <fullName evidence="2">Uncharacterized protein</fullName>
    </submittedName>
</protein>
<feature type="compositionally biased region" description="Basic and acidic residues" evidence="1">
    <location>
        <begin position="106"/>
        <end position="116"/>
    </location>
</feature>
<feature type="region of interest" description="Disordered" evidence="1">
    <location>
        <begin position="106"/>
        <end position="196"/>
    </location>
</feature>
<evidence type="ECO:0000313" key="3">
    <source>
        <dbReference type="Proteomes" id="UP000230002"/>
    </source>
</evidence>
<dbReference type="Proteomes" id="UP000230002">
    <property type="component" value="Unassembled WGS sequence"/>
</dbReference>
<dbReference type="EMBL" id="AYKW01000069">
    <property type="protein sequence ID" value="PIL22903.1"/>
    <property type="molecule type" value="Genomic_DNA"/>
</dbReference>
<dbReference type="AlphaFoldDB" id="A0A2G8RN20"/>
<feature type="compositionally biased region" description="Basic and acidic residues" evidence="1">
    <location>
        <begin position="167"/>
        <end position="182"/>
    </location>
</feature>
<organism evidence="2 3">
    <name type="scientific">Ganoderma sinense ZZ0214-1</name>
    <dbReference type="NCBI Taxonomy" id="1077348"/>
    <lineage>
        <taxon>Eukaryota</taxon>
        <taxon>Fungi</taxon>
        <taxon>Dikarya</taxon>
        <taxon>Basidiomycota</taxon>
        <taxon>Agaricomycotina</taxon>
        <taxon>Agaricomycetes</taxon>
        <taxon>Polyporales</taxon>
        <taxon>Polyporaceae</taxon>
        <taxon>Ganoderma</taxon>
    </lineage>
</organism>
<proteinExistence type="predicted"/>
<evidence type="ECO:0000256" key="1">
    <source>
        <dbReference type="SAM" id="MobiDB-lite"/>
    </source>
</evidence>
<name>A0A2G8RN20_9APHY</name>
<sequence>MVPLSHPYHRIVLGVELKNPKRLVGKTSTGYPSPVQIRGLFDLVYADQVVNQAKHVFGSYRDHDGGDDKWVPEVYLSIIVCGEWMTYLEITIRDIKKIESAKEEAELARQEEREGSTYDPAGAAHPVAKTRSQSKRTTTGRVQAAHSTAPKTTAGSGSTKLNTSGAQEKHSVDMEEWVKEDGASDEEEDEDGDGTWTVGEPGFSAAEELRKIFPPNKPFRPVELTSSSGWKALSLIARRMTDPDVSGDIFPVGAKAMDNCNFNGREEHKLIRSWAMRKNKQARKNVQEERKGR</sequence>
<evidence type="ECO:0000313" key="2">
    <source>
        <dbReference type="EMBL" id="PIL22903.1"/>
    </source>
</evidence>
<accession>A0A2G8RN20</accession>
<keyword evidence="3" id="KW-1185">Reference proteome</keyword>